<reference evidence="2 3" key="1">
    <citation type="journal article" date="2016" name="Sci. Rep.">
        <title>The Dendrobium catenatum Lindl. genome sequence provides insights into polysaccharide synthase, floral development and adaptive evolution.</title>
        <authorList>
            <person name="Zhang G.Q."/>
            <person name="Xu Q."/>
            <person name="Bian C."/>
            <person name="Tsai W.C."/>
            <person name="Yeh C.M."/>
            <person name="Liu K.W."/>
            <person name="Yoshida K."/>
            <person name="Zhang L.S."/>
            <person name="Chang S.B."/>
            <person name="Chen F."/>
            <person name="Shi Y."/>
            <person name="Su Y.Y."/>
            <person name="Zhang Y.Q."/>
            <person name="Chen L.J."/>
            <person name="Yin Y."/>
            <person name="Lin M."/>
            <person name="Huang H."/>
            <person name="Deng H."/>
            <person name="Wang Z.W."/>
            <person name="Zhu S.L."/>
            <person name="Zhao X."/>
            <person name="Deng C."/>
            <person name="Niu S.C."/>
            <person name="Huang J."/>
            <person name="Wang M."/>
            <person name="Liu G.H."/>
            <person name="Yang H.J."/>
            <person name="Xiao X.J."/>
            <person name="Hsiao Y.Y."/>
            <person name="Wu W.L."/>
            <person name="Chen Y.Y."/>
            <person name="Mitsuda N."/>
            <person name="Ohme-Takagi M."/>
            <person name="Luo Y.B."/>
            <person name="Van de Peer Y."/>
            <person name="Liu Z.J."/>
        </authorList>
    </citation>
    <scope>NUCLEOTIDE SEQUENCE [LARGE SCALE GENOMIC DNA]</scope>
    <source>
        <tissue evidence="2">The whole plant</tissue>
    </source>
</reference>
<dbReference type="AlphaFoldDB" id="A0A2I0XBX4"/>
<dbReference type="Proteomes" id="UP000233837">
    <property type="component" value="Unassembled WGS sequence"/>
</dbReference>
<protein>
    <submittedName>
        <fullName evidence="2">Uncharacterized protein</fullName>
    </submittedName>
</protein>
<evidence type="ECO:0000313" key="3">
    <source>
        <dbReference type="Proteomes" id="UP000233837"/>
    </source>
</evidence>
<dbReference type="EMBL" id="KZ501977">
    <property type="protein sequence ID" value="PKU85412.1"/>
    <property type="molecule type" value="Genomic_DNA"/>
</dbReference>
<proteinExistence type="predicted"/>
<organism evidence="2 3">
    <name type="scientific">Dendrobium catenatum</name>
    <dbReference type="NCBI Taxonomy" id="906689"/>
    <lineage>
        <taxon>Eukaryota</taxon>
        <taxon>Viridiplantae</taxon>
        <taxon>Streptophyta</taxon>
        <taxon>Embryophyta</taxon>
        <taxon>Tracheophyta</taxon>
        <taxon>Spermatophyta</taxon>
        <taxon>Magnoliopsida</taxon>
        <taxon>Liliopsida</taxon>
        <taxon>Asparagales</taxon>
        <taxon>Orchidaceae</taxon>
        <taxon>Epidendroideae</taxon>
        <taxon>Malaxideae</taxon>
        <taxon>Dendrobiinae</taxon>
        <taxon>Dendrobium</taxon>
    </lineage>
</organism>
<reference evidence="2 3" key="2">
    <citation type="journal article" date="2017" name="Nature">
        <title>The Apostasia genome and the evolution of orchids.</title>
        <authorList>
            <person name="Zhang G.Q."/>
            <person name="Liu K.W."/>
            <person name="Li Z."/>
            <person name="Lohaus R."/>
            <person name="Hsiao Y.Y."/>
            <person name="Niu S.C."/>
            <person name="Wang J.Y."/>
            <person name="Lin Y.C."/>
            <person name="Xu Q."/>
            <person name="Chen L.J."/>
            <person name="Yoshida K."/>
            <person name="Fujiwara S."/>
            <person name="Wang Z.W."/>
            <person name="Zhang Y.Q."/>
            <person name="Mitsuda N."/>
            <person name="Wang M."/>
            <person name="Liu G.H."/>
            <person name="Pecoraro L."/>
            <person name="Huang H.X."/>
            <person name="Xiao X.J."/>
            <person name="Lin M."/>
            <person name="Wu X.Y."/>
            <person name="Wu W.L."/>
            <person name="Chen Y.Y."/>
            <person name="Chang S.B."/>
            <person name="Sakamoto S."/>
            <person name="Ohme-Takagi M."/>
            <person name="Yagi M."/>
            <person name="Zeng S.J."/>
            <person name="Shen C.Y."/>
            <person name="Yeh C.M."/>
            <person name="Luo Y.B."/>
            <person name="Tsai W.C."/>
            <person name="Van de Peer Y."/>
            <person name="Liu Z.J."/>
        </authorList>
    </citation>
    <scope>NUCLEOTIDE SEQUENCE [LARGE SCALE GENOMIC DNA]</scope>
    <source>
        <tissue evidence="2">The whole plant</tissue>
    </source>
</reference>
<name>A0A2I0XBX4_9ASPA</name>
<evidence type="ECO:0000256" key="1">
    <source>
        <dbReference type="SAM" id="MobiDB-lite"/>
    </source>
</evidence>
<feature type="region of interest" description="Disordered" evidence="1">
    <location>
        <begin position="13"/>
        <end position="33"/>
    </location>
</feature>
<evidence type="ECO:0000313" key="2">
    <source>
        <dbReference type="EMBL" id="PKU85412.1"/>
    </source>
</evidence>
<gene>
    <name evidence="2" type="ORF">MA16_Dca003151</name>
</gene>
<keyword evidence="3" id="KW-1185">Reference proteome</keyword>
<accession>A0A2I0XBX4</accession>
<feature type="region of interest" description="Disordered" evidence="1">
    <location>
        <begin position="79"/>
        <end position="108"/>
    </location>
</feature>
<sequence length="108" mass="11493">MGDAFSGCRGFMNPFLSNSEPPLVPPDGLEEPKNSAKMSLLRFNRDVAGPPLVPPDGLEKPKNSAKISSLLFRFNRDVAGPSRPLKNEAPAPLDPGGGTCPFNPSSPY</sequence>